<name>A0A062XMF0_9BACT</name>
<dbReference type="Proteomes" id="UP000027284">
    <property type="component" value="Unassembled WGS sequence"/>
</dbReference>
<dbReference type="OrthoDB" id="9809746at2"/>
<dbReference type="STRING" id="1312852.EG19_03245"/>
<evidence type="ECO:0000313" key="1">
    <source>
        <dbReference type="EMBL" id="KDA53742.1"/>
    </source>
</evidence>
<protein>
    <recommendedName>
        <fullName evidence="3">Cytochrome C Planctomycete-type domain-containing protein</fullName>
    </recommendedName>
</protein>
<organism evidence="1 2">
    <name type="scientific">Thermoanaerobaculum aquaticum</name>
    <dbReference type="NCBI Taxonomy" id="1312852"/>
    <lineage>
        <taxon>Bacteria</taxon>
        <taxon>Pseudomonadati</taxon>
        <taxon>Acidobacteriota</taxon>
        <taxon>Thermoanaerobaculia</taxon>
        <taxon>Thermoanaerobaculales</taxon>
        <taxon>Thermoanaerobaculaceae</taxon>
        <taxon>Thermoanaerobaculum</taxon>
    </lineage>
</organism>
<proteinExistence type="predicted"/>
<accession>A0A062XMF0</accession>
<reference evidence="1 2" key="1">
    <citation type="submission" date="2014-04" db="EMBL/GenBank/DDBJ databases">
        <title>The Genome Sequence of Thermoanaerobaculum aquaticum MP-01, The First Cultivated Group 23 Acidobacterium.</title>
        <authorList>
            <person name="Stamps B.W."/>
            <person name="Losey N.A."/>
            <person name="Lawson P.A."/>
            <person name="Stevenson B.S."/>
        </authorList>
    </citation>
    <scope>NUCLEOTIDE SEQUENCE [LARGE SCALE GENOMIC DNA]</scope>
    <source>
        <strain evidence="1 2">MP-01</strain>
    </source>
</reference>
<evidence type="ECO:0000313" key="2">
    <source>
        <dbReference type="Proteomes" id="UP000027284"/>
    </source>
</evidence>
<dbReference type="RefSeq" id="WP_053335052.1">
    <property type="nucleotide sequence ID" value="NZ_JMFG01000018.1"/>
</dbReference>
<dbReference type="AlphaFoldDB" id="A0A062XMF0"/>
<sequence>MTARFAWILLVFFVAGCGEKKNLPTGPDGSPPDPNATFTRVLGEVFVPSCARSGCHAGQAPQAGLNLEPAGAYANVVNRPSTQRPELLRVAPFDPESSYLVKKIRGDPDIVGSPMPAEGSISAEARQLVVDWVRRGAPRD</sequence>
<evidence type="ECO:0008006" key="3">
    <source>
        <dbReference type="Google" id="ProtNLM"/>
    </source>
</evidence>
<dbReference type="EMBL" id="JMFG01000018">
    <property type="protein sequence ID" value="KDA53742.1"/>
    <property type="molecule type" value="Genomic_DNA"/>
</dbReference>
<gene>
    <name evidence="1" type="ORF">EG19_03245</name>
</gene>
<dbReference type="PROSITE" id="PS51257">
    <property type="entry name" value="PROKAR_LIPOPROTEIN"/>
    <property type="match status" value="1"/>
</dbReference>
<keyword evidence="2" id="KW-1185">Reference proteome</keyword>
<comment type="caution">
    <text evidence="1">The sequence shown here is derived from an EMBL/GenBank/DDBJ whole genome shotgun (WGS) entry which is preliminary data.</text>
</comment>